<keyword evidence="3" id="KW-1185">Reference proteome</keyword>
<dbReference type="EMBL" id="BQNB010020718">
    <property type="protein sequence ID" value="GJT98899.1"/>
    <property type="molecule type" value="Genomic_DNA"/>
</dbReference>
<evidence type="ECO:0000313" key="3">
    <source>
        <dbReference type="Proteomes" id="UP001151760"/>
    </source>
</evidence>
<dbReference type="InterPro" id="IPR025724">
    <property type="entry name" value="GAG-pre-integrase_dom"/>
</dbReference>
<dbReference type="Pfam" id="PF13976">
    <property type="entry name" value="gag_pre-integrs"/>
    <property type="match status" value="1"/>
</dbReference>
<reference evidence="2" key="1">
    <citation type="journal article" date="2022" name="Int. J. Mol. Sci.">
        <title>Draft Genome of Tanacetum Coccineum: Genomic Comparison of Closely Related Tanacetum-Family Plants.</title>
        <authorList>
            <person name="Yamashiro T."/>
            <person name="Shiraishi A."/>
            <person name="Nakayama K."/>
            <person name="Satake H."/>
        </authorList>
    </citation>
    <scope>NUCLEOTIDE SEQUENCE</scope>
</reference>
<reference evidence="2" key="2">
    <citation type="submission" date="2022-01" db="EMBL/GenBank/DDBJ databases">
        <authorList>
            <person name="Yamashiro T."/>
            <person name="Shiraishi A."/>
            <person name="Satake H."/>
            <person name="Nakayama K."/>
        </authorList>
    </citation>
    <scope>NUCLEOTIDE SEQUENCE</scope>
</reference>
<sequence length="663" mass="73681">MPHTLAIRHLRLVKENVSDMPKYCTMKNLCRGYNLLPYILGESKEATSSNDPTPKTDEELTIDSIVLTWIFTTLSKPLQQRLVVENPKTAKEAWEILELIFKDNKRSRSIALKAELCSMKLGELSIDAYFRRIESTATILSCLRSPISNDDVVNIALDGLPDKYQNVSDIIIHRDPFSDLKTMRSMLTTAEMRLKSRAQASYVDSTSSSLMVLLANSGTNTRRSTPSMDKVHKSCFNLNKDSCSGPAAFPARLHGFNGPAIPLHHYPAALLAGPFGISRSTTSTTIYDGPESDSATSVWIIGSDGTLGSTGSTGLSTSTGDLYPVTNPSPVPHAFVTSQYTWHRRLGHPGNEVLRRVLSSNSISYNKEKSPVLCHACQLGKHVRLPLLDVKNAFLHGDLSETVYMNQSPGFMDSTHPNYRKYATEILEQAHMVGCNSSRNPVDTESKLGDDGDPVSDSTLYRSLAGSLQYLTFTRPDISYDVQQVCLHMHDPREPHFSALKRVLRYVRGTLDYGLQLFSSSNNPWLPIRMRIGLVALLLGEVEYRGVANAVAETCWLRNLLRELHTPLSSAMLVYCDNVSAVYLSSNPVRHQRTKHIEIDIHFVRDLVTTGHVRVLHVPSHYQFADIFTKGLPSALFEEFCSSLSVRCPPALTAGECYCILVG</sequence>
<evidence type="ECO:0000259" key="1">
    <source>
        <dbReference type="Pfam" id="PF13976"/>
    </source>
</evidence>
<organism evidence="2 3">
    <name type="scientific">Tanacetum coccineum</name>
    <dbReference type="NCBI Taxonomy" id="301880"/>
    <lineage>
        <taxon>Eukaryota</taxon>
        <taxon>Viridiplantae</taxon>
        <taxon>Streptophyta</taxon>
        <taxon>Embryophyta</taxon>
        <taxon>Tracheophyta</taxon>
        <taxon>Spermatophyta</taxon>
        <taxon>Magnoliopsida</taxon>
        <taxon>eudicotyledons</taxon>
        <taxon>Gunneridae</taxon>
        <taxon>Pentapetalae</taxon>
        <taxon>asterids</taxon>
        <taxon>campanulids</taxon>
        <taxon>Asterales</taxon>
        <taxon>Asteraceae</taxon>
        <taxon>Asteroideae</taxon>
        <taxon>Anthemideae</taxon>
        <taxon>Anthemidinae</taxon>
        <taxon>Tanacetum</taxon>
    </lineage>
</organism>
<proteinExistence type="predicted"/>
<dbReference type="Proteomes" id="UP001151760">
    <property type="component" value="Unassembled WGS sequence"/>
</dbReference>
<dbReference type="SUPFAM" id="SSF56672">
    <property type="entry name" value="DNA/RNA polymerases"/>
    <property type="match status" value="1"/>
</dbReference>
<dbReference type="InterPro" id="IPR043502">
    <property type="entry name" value="DNA/RNA_pol_sf"/>
</dbReference>
<name>A0ABQ5IGX2_9ASTR</name>
<dbReference type="CDD" id="cd09272">
    <property type="entry name" value="RNase_HI_RT_Ty1"/>
    <property type="match status" value="1"/>
</dbReference>
<dbReference type="PANTHER" id="PTHR11439:SF524">
    <property type="entry name" value="RNA-DIRECTED DNA POLYMERASE, PROTEIN KINASE RLK-PELLE-DLSV FAMILY"/>
    <property type="match status" value="1"/>
</dbReference>
<comment type="caution">
    <text evidence="2">The sequence shown here is derived from an EMBL/GenBank/DDBJ whole genome shotgun (WGS) entry which is preliminary data.</text>
</comment>
<protein>
    <submittedName>
        <fullName evidence="2">Ribonuclease H-like domain-containing protein</fullName>
    </submittedName>
</protein>
<gene>
    <name evidence="2" type="ORF">Tco_1094417</name>
</gene>
<feature type="domain" description="GAG-pre-integrase" evidence="1">
    <location>
        <begin position="325"/>
        <end position="382"/>
    </location>
</feature>
<dbReference type="Pfam" id="PF14223">
    <property type="entry name" value="Retrotran_gag_2"/>
    <property type="match status" value="1"/>
</dbReference>
<evidence type="ECO:0000313" key="2">
    <source>
        <dbReference type="EMBL" id="GJT98899.1"/>
    </source>
</evidence>
<accession>A0ABQ5IGX2</accession>
<dbReference type="PANTHER" id="PTHR11439">
    <property type="entry name" value="GAG-POL-RELATED RETROTRANSPOSON"/>
    <property type="match status" value="1"/>
</dbReference>